<evidence type="ECO:0000259" key="9">
    <source>
        <dbReference type="PROSITE" id="PS50045"/>
    </source>
</evidence>
<keyword evidence="5" id="KW-0238">DNA-binding</keyword>
<dbReference type="InterPro" id="IPR058031">
    <property type="entry name" value="AAA_lid_NorR"/>
</dbReference>
<dbReference type="InterPro" id="IPR025944">
    <property type="entry name" value="Sigma_54_int_dom_CS"/>
</dbReference>
<accession>A0A544TFC0</accession>
<dbReference type="Pfam" id="PF18024">
    <property type="entry name" value="HTH_50"/>
    <property type="match status" value="1"/>
</dbReference>
<dbReference type="PROSITE" id="PS50045">
    <property type="entry name" value="SIGMA54_INTERACT_4"/>
    <property type="match status" value="1"/>
</dbReference>
<keyword evidence="1" id="KW-0547">Nucleotide-binding</keyword>
<reference evidence="10 11" key="1">
    <citation type="submission" date="2019-05" db="EMBL/GenBank/DDBJ databases">
        <title>Psychrobacillus vulpis sp. nov., a new species isolated from feces of a red fox that inhabits in The Tablas de Daimiel Natural Park, Albacete, Spain.</title>
        <authorList>
            <person name="Rodriguez M."/>
            <person name="Reina J.C."/>
            <person name="Bejar V."/>
            <person name="Llamas I."/>
        </authorList>
    </citation>
    <scope>NUCLEOTIDE SEQUENCE [LARGE SCALE GENOMIC DNA]</scope>
    <source>
        <strain evidence="10 11">NHI-2</strain>
    </source>
</reference>
<evidence type="ECO:0000256" key="1">
    <source>
        <dbReference type="ARBA" id="ARBA00022741"/>
    </source>
</evidence>
<dbReference type="PANTHER" id="PTHR32071:SF57">
    <property type="entry name" value="C4-DICARBOXYLATE TRANSPORT TRANSCRIPTIONAL REGULATORY PROTEIN DCTD"/>
    <property type="match status" value="1"/>
</dbReference>
<dbReference type="SMART" id="SM00382">
    <property type="entry name" value="AAA"/>
    <property type="match status" value="1"/>
</dbReference>
<dbReference type="InterPro" id="IPR009057">
    <property type="entry name" value="Homeodomain-like_sf"/>
</dbReference>
<evidence type="ECO:0000256" key="5">
    <source>
        <dbReference type="ARBA" id="ARBA00023125"/>
    </source>
</evidence>
<dbReference type="Proteomes" id="UP000318937">
    <property type="component" value="Unassembled WGS sequence"/>
</dbReference>
<dbReference type="SUPFAM" id="SSF46689">
    <property type="entry name" value="Homeodomain-like"/>
    <property type="match status" value="1"/>
</dbReference>
<dbReference type="SUPFAM" id="SSF52540">
    <property type="entry name" value="P-loop containing nucleoside triphosphate hydrolases"/>
    <property type="match status" value="1"/>
</dbReference>
<dbReference type="InterPro" id="IPR035965">
    <property type="entry name" value="PAS-like_dom_sf"/>
</dbReference>
<gene>
    <name evidence="10" type="ORF">FG383_07630</name>
</gene>
<keyword evidence="8" id="KW-0175">Coiled coil</keyword>
<dbReference type="Gene3D" id="1.10.8.60">
    <property type="match status" value="1"/>
</dbReference>
<dbReference type="InterPro" id="IPR002078">
    <property type="entry name" value="Sigma_54_int"/>
</dbReference>
<evidence type="ECO:0000256" key="4">
    <source>
        <dbReference type="ARBA" id="ARBA00023015"/>
    </source>
</evidence>
<dbReference type="InterPro" id="IPR003593">
    <property type="entry name" value="AAA+_ATPase"/>
</dbReference>
<dbReference type="InterPro" id="IPR027417">
    <property type="entry name" value="P-loop_NTPase"/>
</dbReference>
<dbReference type="AlphaFoldDB" id="A0A544TFC0"/>
<dbReference type="Gene3D" id="3.40.50.300">
    <property type="entry name" value="P-loop containing nucleotide triphosphate hydrolases"/>
    <property type="match status" value="1"/>
</dbReference>
<proteinExistence type="predicted"/>
<dbReference type="GO" id="GO:0003677">
    <property type="term" value="F:DNA binding"/>
    <property type="evidence" value="ECO:0007669"/>
    <property type="project" value="UniProtKB-KW"/>
</dbReference>
<evidence type="ECO:0000256" key="8">
    <source>
        <dbReference type="SAM" id="Coils"/>
    </source>
</evidence>
<dbReference type="PROSITE" id="PS00676">
    <property type="entry name" value="SIGMA54_INTERACT_2"/>
    <property type="match status" value="1"/>
</dbReference>
<keyword evidence="3" id="KW-0067">ATP-binding</keyword>
<keyword evidence="2" id="KW-0058">Aromatic hydrocarbons catabolism</keyword>
<dbReference type="PANTHER" id="PTHR32071">
    <property type="entry name" value="TRANSCRIPTIONAL REGULATORY PROTEIN"/>
    <property type="match status" value="1"/>
</dbReference>
<dbReference type="FunFam" id="3.40.50.300:FF:000006">
    <property type="entry name" value="DNA-binding transcriptional regulator NtrC"/>
    <property type="match status" value="1"/>
</dbReference>
<dbReference type="EMBL" id="VDGG01000013">
    <property type="protein sequence ID" value="TQR16157.1"/>
    <property type="molecule type" value="Genomic_DNA"/>
</dbReference>
<feature type="domain" description="Sigma-54 factor interaction" evidence="9">
    <location>
        <begin position="146"/>
        <end position="375"/>
    </location>
</feature>
<keyword evidence="4" id="KW-0805">Transcription regulation</keyword>
<evidence type="ECO:0000313" key="11">
    <source>
        <dbReference type="Proteomes" id="UP000318937"/>
    </source>
</evidence>
<dbReference type="Pfam" id="PF25601">
    <property type="entry name" value="AAA_lid_14"/>
    <property type="match status" value="1"/>
</dbReference>
<dbReference type="PROSITE" id="PS00688">
    <property type="entry name" value="SIGMA54_INTERACT_3"/>
    <property type="match status" value="1"/>
</dbReference>
<sequence length="465" mass="53317">MEDLILNKIIETSNNNITVIDSEGIIVHSNPEHWVNYGMKPGTYKGTSIYDLEKEGLLAPSIGAIVLNEKIKKTILQHTKTDRVIMSTGYPVFDEKEELLFVVSYSHDQTEILELQQQYEKMERKVKGYQTEVEELREKEFEQNGIIARSSAAQHILKTIYNISKTDATVLLLGPSGVGKSTFARILHSHSNRKKEQFIEVNCSTIPEGLFESEIFGYETGAFTGANKQGSEGLIEQADGGTLFLDEIGELPLSMQAKLLKVLQEKKIKRLGGKKERTINFRLVTATNQDLEKMVQEGRFRLDLYYRLNVIPLQIPSLEERKEDISYLVQDCLQKFNSAYNVKKRIHPSTYDVFTNYNWPGNIRELENLMERLILTIEDEVIYPTHLPANFNTFQTNSSFSLDNIEQPLKVTNNLKEILENTEIQIILKALKKCKTTYEMATYLGISQPTVIYKLKKYKNKLDHS</sequence>
<dbReference type="OrthoDB" id="9771372at2"/>
<comment type="caution">
    <text evidence="10">The sequence shown here is derived from an EMBL/GenBank/DDBJ whole genome shotgun (WGS) entry which is preliminary data.</text>
</comment>
<protein>
    <recommendedName>
        <fullName evidence="7">HTH-type transcriptional regulatory protein TyrR</fullName>
    </recommendedName>
</protein>
<dbReference type="RefSeq" id="WP_142606562.1">
    <property type="nucleotide sequence ID" value="NZ_VDGG01000013.1"/>
</dbReference>
<dbReference type="GO" id="GO:0005524">
    <property type="term" value="F:ATP binding"/>
    <property type="evidence" value="ECO:0007669"/>
    <property type="project" value="UniProtKB-KW"/>
</dbReference>
<dbReference type="Gene3D" id="3.30.450.20">
    <property type="entry name" value="PAS domain"/>
    <property type="match status" value="1"/>
</dbReference>
<dbReference type="InterPro" id="IPR030828">
    <property type="entry name" value="HTH_TyrR"/>
</dbReference>
<evidence type="ECO:0000313" key="10">
    <source>
        <dbReference type="EMBL" id="TQR16157.1"/>
    </source>
</evidence>
<dbReference type="SUPFAM" id="SSF55785">
    <property type="entry name" value="PYP-like sensor domain (PAS domain)"/>
    <property type="match status" value="1"/>
</dbReference>
<evidence type="ECO:0000256" key="2">
    <source>
        <dbReference type="ARBA" id="ARBA00022797"/>
    </source>
</evidence>
<dbReference type="InterPro" id="IPR025943">
    <property type="entry name" value="Sigma_54_int_dom_ATP-bd_2"/>
</dbReference>
<dbReference type="Gene3D" id="1.10.10.60">
    <property type="entry name" value="Homeodomain-like"/>
    <property type="match status" value="1"/>
</dbReference>
<name>A0A544TFC0_9BACI</name>
<keyword evidence="6" id="KW-0804">Transcription</keyword>
<keyword evidence="11" id="KW-1185">Reference proteome</keyword>
<dbReference type="GO" id="GO:0006355">
    <property type="term" value="P:regulation of DNA-templated transcription"/>
    <property type="evidence" value="ECO:0007669"/>
    <property type="project" value="InterPro"/>
</dbReference>
<evidence type="ECO:0000256" key="3">
    <source>
        <dbReference type="ARBA" id="ARBA00022840"/>
    </source>
</evidence>
<evidence type="ECO:0000256" key="6">
    <source>
        <dbReference type="ARBA" id="ARBA00023163"/>
    </source>
</evidence>
<organism evidence="10 11">
    <name type="scientific">Psychrobacillus soli</name>
    <dbReference type="NCBI Taxonomy" id="1543965"/>
    <lineage>
        <taxon>Bacteria</taxon>
        <taxon>Bacillati</taxon>
        <taxon>Bacillota</taxon>
        <taxon>Bacilli</taxon>
        <taxon>Bacillales</taxon>
        <taxon>Bacillaceae</taxon>
        <taxon>Psychrobacillus</taxon>
    </lineage>
</organism>
<dbReference type="CDD" id="cd00009">
    <property type="entry name" value="AAA"/>
    <property type="match status" value="1"/>
</dbReference>
<feature type="coiled-coil region" evidence="8">
    <location>
        <begin position="105"/>
        <end position="139"/>
    </location>
</feature>
<dbReference type="Pfam" id="PF00158">
    <property type="entry name" value="Sigma54_activat"/>
    <property type="match status" value="1"/>
</dbReference>
<evidence type="ECO:0000256" key="7">
    <source>
        <dbReference type="ARBA" id="ARBA00029500"/>
    </source>
</evidence>